<dbReference type="RefSeq" id="WP_200657659.1">
    <property type="nucleotide sequence ID" value="NZ_JAENSR010000009.1"/>
</dbReference>
<organism evidence="2 3">
    <name type="scientific">Pseudomonas haemolytica</name>
    <dbReference type="NCBI Taxonomy" id="2600065"/>
    <lineage>
        <taxon>Bacteria</taxon>
        <taxon>Pseudomonadati</taxon>
        <taxon>Pseudomonadota</taxon>
        <taxon>Gammaproteobacteria</taxon>
        <taxon>Pseudomonadales</taxon>
        <taxon>Pseudomonadaceae</taxon>
        <taxon>Pseudomonas</taxon>
    </lineage>
</organism>
<gene>
    <name evidence="2" type="ORF">JJD71_26505</name>
</gene>
<protein>
    <submittedName>
        <fullName evidence="2">Uncharacterized protein</fullName>
    </submittedName>
</protein>
<feature type="region of interest" description="Disordered" evidence="1">
    <location>
        <begin position="122"/>
        <end position="150"/>
    </location>
</feature>
<keyword evidence="3" id="KW-1185">Reference proteome</keyword>
<evidence type="ECO:0000313" key="3">
    <source>
        <dbReference type="Proteomes" id="UP000620382"/>
    </source>
</evidence>
<reference evidence="2 3" key="1">
    <citation type="submission" date="2021-01" db="EMBL/GenBank/DDBJ databases">
        <title>Antibiotic resistance and phylogeny of Pseudomonas spp. isolated over three decades from chicken meat in the Norwegian food chain.</title>
        <authorList>
            <person name="Moen B."/>
        </authorList>
    </citation>
    <scope>NUCLEOTIDE SEQUENCE [LARGE SCALE GENOMIC DNA]</scope>
    <source>
        <strain evidence="2 3">MF6766</strain>
    </source>
</reference>
<comment type="caution">
    <text evidence="2">The sequence shown here is derived from an EMBL/GenBank/DDBJ whole genome shotgun (WGS) entry which is preliminary data.</text>
</comment>
<dbReference type="EMBL" id="JAENSR010000009">
    <property type="protein sequence ID" value="MBK3462622.1"/>
    <property type="molecule type" value="Genomic_DNA"/>
</dbReference>
<sequence length="200" mass="22218">MIGNIKLENRPFHGKIIIKGSSAQHITLNAKAKKIYFNACSGARQRIFLHVCKFMAETIEANSSKQIDVELFKSVMQVWLDDVCNISFRGDFNNQPTFEKKAIREGKKCVLTALGLKPSDSINLDDDTSSTLPEELVTASDPEPVAEPAEPTTKTFTLPISSQKAVTLTIPIDLTKEEAELIANSSLEYLRALLLSQYKE</sequence>
<proteinExistence type="predicted"/>
<evidence type="ECO:0000256" key="1">
    <source>
        <dbReference type="SAM" id="MobiDB-lite"/>
    </source>
</evidence>
<evidence type="ECO:0000313" key="2">
    <source>
        <dbReference type="EMBL" id="MBK3462622.1"/>
    </source>
</evidence>
<name>A0ABS1H0J8_9PSED</name>
<accession>A0ABS1H0J8</accession>
<dbReference type="Proteomes" id="UP000620382">
    <property type="component" value="Unassembled WGS sequence"/>
</dbReference>